<accession>A0A6J4P5U0</accession>
<proteinExistence type="predicted"/>
<sequence>DGFAGHQRHRGCDLVRRRRLPQHRVATRTARAPPERQPLTRRRPHHQLPPPDL</sequence>
<feature type="non-terminal residue" evidence="2">
    <location>
        <position position="1"/>
    </location>
</feature>
<gene>
    <name evidence="2" type="ORF">AVDCRST_MAG75-2291</name>
</gene>
<name>A0A6J4P5U0_9ACTN</name>
<protein>
    <submittedName>
        <fullName evidence="2">Uncharacterized protein</fullName>
    </submittedName>
</protein>
<feature type="non-terminal residue" evidence="2">
    <location>
        <position position="53"/>
    </location>
</feature>
<evidence type="ECO:0000256" key="1">
    <source>
        <dbReference type="SAM" id="MobiDB-lite"/>
    </source>
</evidence>
<feature type="region of interest" description="Disordered" evidence="1">
    <location>
        <begin position="1"/>
        <end position="53"/>
    </location>
</feature>
<organism evidence="2">
    <name type="scientific">uncultured Propionibacteriaceae bacterium</name>
    <dbReference type="NCBI Taxonomy" id="257457"/>
    <lineage>
        <taxon>Bacteria</taxon>
        <taxon>Bacillati</taxon>
        <taxon>Actinomycetota</taxon>
        <taxon>Actinomycetes</taxon>
        <taxon>Propionibacteriales</taxon>
        <taxon>Propionibacteriaceae</taxon>
        <taxon>environmental samples</taxon>
    </lineage>
</organism>
<dbReference type="EMBL" id="CADCUO010000157">
    <property type="protein sequence ID" value="CAA9403607.1"/>
    <property type="molecule type" value="Genomic_DNA"/>
</dbReference>
<dbReference type="AlphaFoldDB" id="A0A6J4P5U0"/>
<feature type="compositionally biased region" description="Basic residues" evidence="1">
    <location>
        <begin position="16"/>
        <end position="26"/>
    </location>
</feature>
<evidence type="ECO:0000313" key="2">
    <source>
        <dbReference type="EMBL" id="CAA9403607.1"/>
    </source>
</evidence>
<reference evidence="2" key="1">
    <citation type="submission" date="2020-02" db="EMBL/GenBank/DDBJ databases">
        <authorList>
            <person name="Meier V. D."/>
        </authorList>
    </citation>
    <scope>NUCLEOTIDE SEQUENCE</scope>
    <source>
        <strain evidence="2">AVDCRST_MAG75</strain>
    </source>
</reference>